<keyword evidence="4 8" id="KW-0547">Nucleotide-binding</keyword>
<dbReference type="InterPro" id="IPR028923">
    <property type="entry name" value="SAICAR_synt/ADE2_N"/>
</dbReference>
<organism evidence="11 12">
    <name type="scientific">Stieleria neptunia</name>
    <dbReference type="NCBI Taxonomy" id="2527979"/>
    <lineage>
        <taxon>Bacteria</taxon>
        <taxon>Pseudomonadati</taxon>
        <taxon>Planctomycetota</taxon>
        <taxon>Planctomycetia</taxon>
        <taxon>Pirellulales</taxon>
        <taxon>Pirellulaceae</taxon>
        <taxon>Stieleria</taxon>
    </lineage>
</organism>
<keyword evidence="3 8" id="KW-0436">Ligase</keyword>
<dbReference type="PROSITE" id="PS01057">
    <property type="entry name" value="SAICAR_SYNTHETASE_1"/>
    <property type="match status" value="1"/>
</dbReference>
<dbReference type="PANTHER" id="PTHR43700:SF1">
    <property type="entry name" value="PHOSPHORIBOSYLAMINOIMIDAZOLE-SUCCINOCARBOXAMIDE SYNTHASE"/>
    <property type="match status" value="1"/>
</dbReference>
<dbReference type="GO" id="GO:0005524">
    <property type="term" value="F:ATP binding"/>
    <property type="evidence" value="ECO:0007669"/>
    <property type="project" value="UniProtKB-KW"/>
</dbReference>
<dbReference type="Gene3D" id="3.30.200.20">
    <property type="entry name" value="Phosphorylase Kinase, domain 1"/>
    <property type="match status" value="1"/>
</dbReference>
<evidence type="ECO:0000256" key="5">
    <source>
        <dbReference type="ARBA" id="ARBA00022755"/>
    </source>
</evidence>
<evidence type="ECO:0000256" key="3">
    <source>
        <dbReference type="ARBA" id="ARBA00022598"/>
    </source>
</evidence>
<protein>
    <recommendedName>
        <fullName evidence="8">Phosphoribosylaminoimidazole-succinocarboxamide synthase</fullName>
        <ecNumber evidence="8">6.3.2.6</ecNumber>
    </recommendedName>
    <alternativeName>
        <fullName evidence="8">SAICAR synthetase</fullName>
    </alternativeName>
</protein>
<reference evidence="11 12" key="1">
    <citation type="submission" date="2019-03" db="EMBL/GenBank/DDBJ databases">
        <title>Deep-cultivation of Planctomycetes and their phenomic and genomic characterization uncovers novel biology.</title>
        <authorList>
            <person name="Wiegand S."/>
            <person name="Jogler M."/>
            <person name="Boedeker C."/>
            <person name="Pinto D."/>
            <person name="Vollmers J."/>
            <person name="Rivas-Marin E."/>
            <person name="Kohn T."/>
            <person name="Peeters S.H."/>
            <person name="Heuer A."/>
            <person name="Rast P."/>
            <person name="Oberbeckmann S."/>
            <person name="Bunk B."/>
            <person name="Jeske O."/>
            <person name="Meyerdierks A."/>
            <person name="Storesund J.E."/>
            <person name="Kallscheuer N."/>
            <person name="Luecker S."/>
            <person name="Lage O.M."/>
            <person name="Pohl T."/>
            <person name="Merkel B.J."/>
            <person name="Hornburger P."/>
            <person name="Mueller R.-W."/>
            <person name="Bruemmer F."/>
            <person name="Labrenz M."/>
            <person name="Spormann A.M."/>
            <person name="Op den Camp H."/>
            <person name="Overmann J."/>
            <person name="Amann R."/>
            <person name="Jetten M.S.M."/>
            <person name="Mascher T."/>
            <person name="Medema M.H."/>
            <person name="Devos D.P."/>
            <person name="Kaster A.-K."/>
            <person name="Ovreas L."/>
            <person name="Rohde M."/>
            <person name="Galperin M.Y."/>
            <person name="Jogler C."/>
        </authorList>
    </citation>
    <scope>NUCLEOTIDE SEQUENCE [LARGE SCALE GENOMIC DNA]</scope>
    <source>
        <strain evidence="11 12">Enr13</strain>
    </source>
</reference>
<dbReference type="EMBL" id="CP037423">
    <property type="protein sequence ID" value="QDV46516.1"/>
    <property type="molecule type" value="Genomic_DNA"/>
</dbReference>
<dbReference type="Pfam" id="PF01259">
    <property type="entry name" value="SAICAR_synt"/>
    <property type="match status" value="1"/>
</dbReference>
<dbReference type="SUPFAM" id="SSF56104">
    <property type="entry name" value="SAICAR synthase-like"/>
    <property type="match status" value="1"/>
</dbReference>
<comment type="similarity">
    <text evidence="2 8">Belongs to the SAICAR synthetase family.</text>
</comment>
<name>A0A518I071_9BACT</name>
<evidence type="ECO:0000313" key="12">
    <source>
        <dbReference type="Proteomes" id="UP000319004"/>
    </source>
</evidence>
<evidence type="ECO:0000256" key="4">
    <source>
        <dbReference type="ARBA" id="ARBA00022741"/>
    </source>
</evidence>
<proteinExistence type="inferred from homology"/>
<accession>A0A518I071</accession>
<dbReference type="InterPro" id="IPR001636">
    <property type="entry name" value="SAICAR_synth"/>
</dbReference>
<sequence>MEEAKVNIQTGRIRNRTPVYRLIVPLATIAARSSRNATGCEPRRILDNTPVRSPVPQPEADAGTKDHPQPRKIAVTQPAESPPESLYEFDDAGALLTTQLPLPRKSGKVRDLYDLGDDLLVVSTDRISAFDFILPCGIPDKGRLLTQMSAFWFNHLGIRHHLKSTAVPPDLSASFDTGPLEGRIMVVEKADVVPFECVARGYLEGSGWLEYQQTGEVCGNKLPAGLRQCDRLPEPIFTPATKAEEGHDENVSIGRMIADLGSDLALRLRAETLKIYSAAADHARSRGILIADTKFEFGLVDGEVVLIDEVLTPDSSRFWDESVYAPGAAQPSFDKQFVREWLSQCGWDKQSDPPKLPDDIIWQTAAKYREAFERLA</sequence>
<keyword evidence="5 8" id="KW-0658">Purine biosynthesis</keyword>
<dbReference type="KEGG" id="snep:Enr13x_64250"/>
<evidence type="ECO:0000256" key="6">
    <source>
        <dbReference type="ARBA" id="ARBA00022840"/>
    </source>
</evidence>
<keyword evidence="12" id="KW-1185">Reference proteome</keyword>
<dbReference type="Proteomes" id="UP000319004">
    <property type="component" value="Chromosome"/>
</dbReference>
<evidence type="ECO:0000256" key="8">
    <source>
        <dbReference type="HAMAP-Rule" id="MF_00137"/>
    </source>
</evidence>
<comment type="catalytic activity">
    <reaction evidence="7 8">
        <text>5-amino-1-(5-phospho-D-ribosyl)imidazole-4-carboxylate + L-aspartate + ATP = (2S)-2-[5-amino-1-(5-phospho-beta-D-ribosyl)imidazole-4-carboxamido]succinate + ADP + phosphate + 2 H(+)</text>
        <dbReference type="Rhea" id="RHEA:22628"/>
        <dbReference type="ChEBI" id="CHEBI:15378"/>
        <dbReference type="ChEBI" id="CHEBI:29991"/>
        <dbReference type="ChEBI" id="CHEBI:30616"/>
        <dbReference type="ChEBI" id="CHEBI:43474"/>
        <dbReference type="ChEBI" id="CHEBI:58443"/>
        <dbReference type="ChEBI" id="CHEBI:77657"/>
        <dbReference type="ChEBI" id="CHEBI:456216"/>
        <dbReference type="EC" id="6.3.2.6"/>
    </reaction>
</comment>
<dbReference type="EC" id="6.3.2.6" evidence="8"/>
<dbReference type="OrthoDB" id="9801549at2"/>
<evidence type="ECO:0000256" key="9">
    <source>
        <dbReference type="SAM" id="MobiDB-lite"/>
    </source>
</evidence>
<dbReference type="HAMAP" id="MF_00137">
    <property type="entry name" value="SAICAR_synth"/>
    <property type="match status" value="1"/>
</dbReference>
<evidence type="ECO:0000256" key="1">
    <source>
        <dbReference type="ARBA" id="ARBA00004672"/>
    </source>
</evidence>
<dbReference type="GO" id="GO:0004639">
    <property type="term" value="F:phosphoribosylaminoimidazolesuccinocarboxamide synthase activity"/>
    <property type="evidence" value="ECO:0007669"/>
    <property type="project" value="UniProtKB-UniRule"/>
</dbReference>
<dbReference type="GO" id="GO:0006189">
    <property type="term" value="P:'de novo' IMP biosynthetic process"/>
    <property type="evidence" value="ECO:0007669"/>
    <property type="project" value="UniProtKB-UniRule"/>
</dbReference>
<feature type="region of interest" description="Disordered" evidence="9">
    <location>
        <begin position="33"/>
        <end position="84"/>
    </location>
</feature>
<dbReference type="GO" id="GO:0005737">
    <property type="term" value="C:cytoplasm"/>
    <property type="evidence" value="ECO:0007669"/>
    <property type="project" value="TreeGrafter"/>
</dbReference>
<evidence type="ECO:0000256" key="2">
    <source>
        <dbReference type="ARBA" id="ARBA00010190"/>
    </source>
</evidence>
<dbReference type="PROSITE" id="PS01058">
    <property type="entry name" value="SAICAR_SYNTHETASE_2"/>
    <property type="match status" value="1"/>
</dbReference>
<dbReference type="CDD" id="cd01414">
    <property type="entry name" value="SAICAR_synt_Sc"/>
    <property type="match status" value="1"/>
</dbReference>
<dbReference type="FunFam" id="3.30.470.20:FF:000015">
    <property type="entry name" value="Phosphoribosylaminoimidazole-succinocarboxamide synthase"/>
    <property type="match status" value="1"/>
</dbReference>
<evidence type="ECO:0000313" key="11">
    <source>
        <dbReference type="EMBL" id="QDV46516.1"/>
    </source>
</evidence>
<feature type="domain" description="SAICAR synthetase/ADE2 N-terminal" evidence="10">
    <location>
        <begin position="105"/>
        <end position="351"/>
    </location>
</feature>
<dbReference type="PANTHER" id="PTHR43700">
    <property type="entry name" value="PHOSPHORIBOSYLAMINOIMIDAZOLE-SUCCINOCARBOXAMIDE SYNTHASE"/>
    <property type="match status" value="1"/>
</dbReference>
<dbReference type="AlphaFoldDB" id="A0A518I071"/>
<evidence type="ECO:0000256" key="7">
    <source>
        <dbReference type="ARBA" id="ARBA00048475"/>
    </source>
</evidence>
<gene>
    <name evidence="8 11" type="primary">purC</name>
    <name evidence="11" type="ORF">Enr13x_64250</name>
</gene>
<dbReference type="Gene3D" id="3.30.470.20">
    <property type="entry name" value="ATP-grasp fold, B domain"/>
    <property type="match status" value="1"/>
</dbReference>
<evidence type="ECO:0000259" key="10">
    <source>
        <dbReference type="Pfam" id="PF01259"/>
    </source>
</evidence>
<dbReference type="NCBIfam" id="TIGR00081">
    <property type="entry name" value="purC"/>
    <property type="match status" value="1"/>
</dbReference>
<dbReference type="InterPro" id="IPR018236">
    <property type="entry name" value="SAICAR_synthetase_CS"/>
</dbReference>
<dbReference type="NCBIfam" id="NF010568">
    <property type="entry name" value="PRK13961.1"/>
    <property type="match status" value="1"/>
</dbReference>
<comment type="pathway">
    <text evidence="1 8">Purine metabolism; IMP biosynthesis via de novo pathway; 5-amino-1-(5-phospho-D-ribosyl)imidazole-4-carboxamide from 5-amino-1-(5-phospho-D-ribosyl)imidazole-4-carboxylate: step 1/2.</text>
</comment>
<keyword evidence="6 8" id="KW-0067">ATP-binding</keyword>
<dbReference type="UniPathway" id="UPA00074">
    <property type="reaction ID" value="UER00131"/>
</dbReference>